<accession>A0AAE8N9B1</accession>
<evidence type="ECO:0000313" key="7">
    <source>
        <dbReference type="EMBL" id="SPO07495.1"/>
    </source>
</evidence>
<comment type="similarity">
    <text evidence="1">Belongs to the TfdA dioxygenase family.</text>
</comment>
<dbReference type="GO" id="GO:0051213">
    <property type="term" value="F:dioxygenase activity"/>
    <property type="evidence" value="ECO:0007669"/>
    <property type="project" value="UniProtKB-KW"/>
</dbReference>
<evidence type="ECO:0000256" key="4">
    <source>
        <dbReference type="ARBA" id="ARBA00023002"/>
    </source>
</evidence>
<organism evidence="7 8">
    <name type="scientific">Cephalotrichum gorgonifer</name>
    <dbReference type="NCBI Taxonomy" id="2041049"/>
    <lineage>
        <taxon>Eukaryota</taxon>
        <taxon>Fungi</taxon>
        <taxon>Dikarya</taxon>
        <taxon>Ascomycota</taxon>
        <taxon>Pezizomycotina</taxon>
        <taxon>Sordariomycetes</taxon>
        <taxon>Hypocreomycetidae</taxon>
        <taxon>Microascales</taxon>
        <taxon>Microascaceae</taxon>
        <taxon>Cephalotrichum</taxon>
    </lineage>
</organism>
<evidence type="ECO:0000256" key="2">
    <source>
        <dbReference type="ARBA" id="ARBA00022723"/>
    </source>
</evidence>
<evidence type="ECO:0000259" key="6">
    <source>
        <dbReference type="Pfam" id="PF02668"/>
    </source>
</evidence>
<feature type="domain" description="TauD/TfdA-like" evidence="6">
    <location>
        <begin position="15"/>
        <end position="242"/>
    </location>
</feature>
<keyword evidence="3" id="KW-0223">Dioxygenase</keyword>
<protein>
    <recommendedName>
        <fullName evidence="6">TauD/TfdA-like domain-containing protein</fullName>
    </recommendedName>
</protein>
<dbReference type="Gene3D" id="3.60.130.10">
    <property type="entry name" value="Clavaminate synthase-like"/>
    <property type="match status" value="1"/>
</dbReference>
<dbReference type="AlphaFoldDB" id="A0AAE8N9B1"/>
<name>A0AAE8N9B1_9PEZI</name>
<sequence length="259" mass="28811">MPGVVDISEFSRISVRELHPTFAAEVSGIDWTNVDDETLEEIKAAVHKYGVCVFRNTGLDDTAHVEFSRRLGDLDDVKRYLQGGRKLRYEYYELFDAGNLDEENNLLDPDSPRAHANRGNELFHSDSTFNPRRSSYSLLRAVTLPPPGTGGETEFADSRTAYADLPAPLRSELEREDYVGAHTFAQSRKLGSPAFFADLDPSSFEMARHRLVQIHAGSGRRTLCAGAHLHHIEGRGACEERRAEGLPERLRREGGAAAA</sequence>
<evidence type="ECO:0000256" key="5">
    <source>
        <dbReference type="ARBA" id="ARBA00023004"/>
    </source>
</evidence>
<keyword evidence="5" id="KW-0408">Iron</keyword>
<dbReference type="InterPro" id="IPR003819">
    <property type="entry name" value="TauD/TfdA-like"/>
</dbReference>
<dbReference type="Pfam" id="PF02668">
    <property type="entry name" value="TauD"/>
    <property type="match status" value="1"/>
</dbReference>
<dbReference type="PANTHER" id="PTHR43779">
    <property type="entry name" value="DIOXYGENASE RV0097-RELATED"/>
    <property type="match status" value="1"/>
</dbReference>
<evidence type="ECO:0000256" key="3">
    <source>
        <dbReference type="ARBA" id="ARBA00022964"/>
    </source>
</evidence>
<dbReference type="InterPro" id="IPR051178">
    <property type="entry name" value="TfdA_dioxygenase"/>
</dbReference>
<keyword evidence="2" id="KW-0479">Metal-binding</keyword>
<dbReference type="SUPFAM" id="SSF51197">
    <property type="entry name" value="Clavaminate synthase-like"/>
    <property type="match status" value="1"/>
</dbReference>
<reference evidence="7" key="1">
    <citation type="submission" date="2018-03" db="EMBL/GenBank/DDBJ databases">
        <authorList>
            <person name="Guldener U."/>
        </authorList>
    </citation>
    <scope>NUCLEOTIDE SEQUENCE</scope>
</reference>
<dbReference type="EMBL" id="ONZQ02000021">
    <property type="protein sequence ID" value="SPO07495.1"/>
    <property type="molecule type" value="Genomic_DNA"/>
</dbReference>
<keyword evidence="8" id="KW-1185">Reference proteome</keyword>
<dbReference type="GO" id="GO:0046872">
    <property type="term" value="F:metal ion binding"/>
    <property type="evidence" value="ECO:0007669"/>
    <property type="project" value="UniProtKB-KW"/>
</dbReference>
<gene>
    <name evidence="7" type="ORF">DNG_10189</name>
</gene>
<dbReference type="PANTHER" id="PTHR43779:SF3">
    <property type="entry name" value="(3R)-3-[(CARBOXYMETHYL)AMINO]FATTY ACID OXYGENASE_DECARBOXYLASE"/>
    <property type="match status" value="1"/>
</dbReference>
<proteinExistence type="inferred from homology"/>
<dbReference type="Proteomes" id="UP001187682">
    <property type="component" value="Unassembled WGS sequence"/>
</dbReference>
<evidence type="ECO:0000313" key="8">
    <source>
        <dbReference type="Proteomes" id="UP001187682"/>
    </source>
</evidence>
<dbReference type="InterPro" id="IPR042098">
    <property type="entry name" value="TauD-like_sf"/>
</dbReference>
<evidence type="ECO:0000256" key="1">
    <source>
        <dbReference type="ARBA" id="ARBA00005896"/>
    </source>
</evidence>
<keyword evidence="4" id="KW-0560">Oxidoreductase</keyword>
<comment type="caution">
    <text evidence="7">The sequence shown here is derived from an EMBL/GenBank/DDBJ whole genome shotgun (WGS) entry which is preliminary data.</text>
</comment>